<proteinExistence type="predicted"/>
<evidence type="ECO:0000256" key="1">
    <source>
        <dbReference type="SAM" id="SignalP"/>
    </source>
</evidence>
<gene>
    <name evidence="3" type="ORF">HNQ93_001852</name>
</gene>
<protein>
    <recommendedName>
        <fullName evidence="2">DUF6799 domain-containing protein</fullName>
    </recommendedName>
</protein>
<comment type="caution">
    <text evidence="3">The sequence shown here is derived from an EMBL/GenBank/DDBJ whole genome shotgun (WGS) entry which is preliminary data.</text>
</comment>
<feature type="chain" id="PRO_5031077489" description="DUF6799 domain-containing protein" evidence="1">
    <location>
        <begin position="23"/>
        <end position="195"/>
    </location>
</feature>
<dbReference type="Pfam" id="PF20606">
    <property type="entry name" value="DUF6799"/>
    <property type="match status" value="1"/>
</dbReference>
<dbReference type="AlphaFoldDB" id="A0A7W9T085"/>
<name>A0A7W9T085_9BACT</name>
<evidence type="ECO:0000313" key="4">
    <source>
        <dbReference type="Proteomes" id="UP000532746"/>
    </source>
</evidence>
<keyword evidence="1" id="KW-0732">Signal</keyword>
<organism evidence="3 4">
    <name type="scientific">Hymenobacter luteus</name>
    <dbReference type="NCBI Taxonomy" id="1411122"/>
    <lineage>
        <taxon>Bacteria</taxon>
        <taxon>Pseudomonadati</taxon>
        <taxon>Bacteroidota</taxon>
        <taxon>Cytophagia</taxon>
        <taxon>Cytophagales</taxon>
        <taxon>Hymenobacteraceae</taxon>
        <taxon>Hymenobacter</taxon>
    </lineage>
</organism>
<dbReference type="Proteomes" id="UP000532746">
    <property type="component" value="Unassembled WGS sequence"/>
</dbReference>
<dbReference type="EMBL" id="JACHGG010000002">
    <property type="protein sequence ID" value="MBB6059006.1"/>
    <property type="molecule type" value="Genomic_DNA"/>
</dbReference>
<reference evidence="3 4" key="1">
    <citation type="submission" date="2020-08" db="EMBL/GenBank/DDBJ databases">
        <title>Genomic Encyclopedia of Type Strains, Phase IV (KMG-IV): sequencing the most valuable type-strain genomes for metagenomic binning, comparative biology and taxonomic classification.</title>
        <authorList>
            <person name="Goeker M."/>
        </authorList>
    </citation>
    <scope>NUCLEOTIDE SEQUENCE [LARGE SCALE GENOMIC DNA]</scope>
    <source>
        <strain evidence="3 4">DSM 26718</strain>
    </source>
</reference>
<feature type="domain" description="DUF6799" evidence="2">
    <location>
        <begin position="40"/>
        <end position="101"/>
    </location>
</feature>
<accession>A0A7W9T085</accession>
<sequence length="195" mass="20486">MKNLVLLPALAVSMLTASAALAQTTSSTNVAGPVATTPSDRFMLQNGEVVLVQGKRPTPLTKNVLLSNGTKINYKSGIVELPGGKITTLKEGDYVRPNGDIVFATPASAAQARGDNSVPATAKFDTYLDPRPAPATPAAMETRLSEMNTKISLMAEKIQLLNQKISVLSGSVPRPADTAALDKQLEAIDAKLKSN</sequence>
<dbReference type="RefSeq" id="WP_183402849.1">
    <property type="nucleotide sequence ID" value="NZ_JACHGG010000002.1"/>
</dbReference>
<keyword evidence="4" id="KW-1185">Reference proteome</keyword>
<feature type="signal peptide" evidence="1">
    <location>
        <begin position="1"/>
        <end position="22"/>
    </location>
</feature>
<evidence type="ECO:0000313" key="3">
    <source>
        <dbReference type="EMBL" id="MBB6059006.1"/>
    </source>
</evidence>
<dbReference type="InterPro" id="IPR046478">
    <property type="entry name" value="DUF6799"/>
</dbReference>
<evidence type="ECO:0000259" key="2">
    <source>
        <dbReference type="Pfam" id="PF20606"/>
    </source>
</evidence>